<feature type="transmembrane region" description="Helical" evidence="1">
    <location>
        <begin position="333"/>
        <end position="354"/>
    </location>
</feature>
<dbReference type="AlphaFoldDB" id="A0A1J5Q510"/>
<feature type="transmembrane region" description="Helical" evidence="1">
    <location>
        <begin position="95"/>
        <end position="116"/>
    </location>
</feature>
<keyword evidence="1" id="KW-0812">Transmembrane</keyword>
<dbReference type="EMBL" id="MLJW01001416">
    <property type="protein sequence ID" value="OIQ78354.1"/>
    <property type="molecule type" value="Genomic_DNA"/>
</dbReference>
<keyword evidence="1" id="KW-1133">Transmembrane helix</keyword>
<feature type="transmembrane region" description="Helical" evidence="1">
    <location>
        <begin position="12"/>
        <end position="34"/>
    </location>
</feature>
<feature type="transmembrane region" description="Helical" evidence="1">
    <location>
        <begin position="72"/>
        <end position="89"/>
    </location>
</feature>
<feature type="transmembrane region" description="Helical" evidence="1">
    <location>
        <begin position="40"/>
        <end position="60"/>
    </location>
</feature>
<sequence>MSSSFPVRYRVPILMAGFVSLFLGMGSGLLRLGWNLPGTSAGMTSLHGPLMVCGFLGTVISLERAVAIGRRWAYLAPFTAALGGIALIAGMPWFIGAALVTIASLILCIATADIVFRQKALFTLTLLFGSLSWLLGNLLWLNGLRIAQVAPWWIGFLVLTIAGERLELSRFLPPSPGGKRTFVAIIVLFLMGAVSETLFSDSNVKVLSAALFALAIWLLHYDIARHTIKQKGLARYIAACLLSGYVWLMAGAIVGLFSPQLLPGSGYDAFLHTILIGFVFSMIFGHAPIIFPAVVRVKIPYHPTFYLPLVLLHMSLLIRVYGDFLQSSNVRSVGGMLNAAALLLFVLSTASAVIRGKRQTMQ</sequence>
<organism evidence="2">
    <name type="scientific">mine drainage metagenome</name>
    <dbReference type="NCBI Taxonomy" id="410659"/>
    <lineage>
        <taxon>unclassified sequences</taxon>
        <taxon>metagenomes</taxon>
        <taxon>ecological metagenomes</taxon>
    </lineage>
</organism>
<evidence type="ECO:0008006" key="3">
    <source>
        <dbReference type="Google" id="ProtNLM"/>
    </source>
</evidence>
<feature type="transmembrane region" description="Helical" evidence="1">
    <location>
        <begin position="269"/>
        <end position="291"/>
    </location>
</feature>
<reference evidence="2" key="1">
    <citation type="submission" date="2016-10" db="EMBL/GenBank/DDBJ databases">
        <title>Sequence of Gallionella enrichment culture.</title>
        <authorList>
            <person name="Poehlein A."/>
            <person name="Muehling M."/>
            <person name="Daniel R."/>
        </authorList>
    </citation>
    <scope>NUCLEOTIDE SEQUENCE</scope>
</reference>
<keyword evidence="1" id="KW-0472">Membrane</keyword>
<accession>A0A1J5Q510</accession>
<gene>
    <name evidence="2" type="ORF">GALL_399390</name>
</gene>
<feature type="transmembrane region" description="Helical" evidence="1">
    <location>
        <begin position="236"/>
        <end position="257"/>
    </location>
</feature>
<name>A0A1J5Q510_9ZZZZ</name>
<feature type="transmembrane region" description="Helical" evidence="1">
    <location>
        <begin position="303"/>
        <end position="321"/>
    </location>
</feature>
<feature type="transmembrane region" description="Helical" evidence="1">
    <location>
        <begin position="206"/>
        <end position="224"/>
    </location>
</feature>
<feature type="transmembrane region" description="Helical" evidence="1">
    <location>
        <begin position="182"/>
        <end position="200"/>
    </location>
</feature>
<evidence type="ECO:0000256" key="1">
    <source>
        <dbReference type="SAM" id="Phobius"/>
    </source>
</evidence>
<comment type="caution">
    <text evidence="2">The sequence shown here is derived from an EMBL/GenBank/DDBJ whole genome shotgun (WGS) entry which is preliminary data.</text>
</comment>
<proteinExistence type="predicted"/>
<protein>
    <recommendedName>
        <fullName evidence="3">NnrS protein</fullName>
    </recommendedName>
</protein>
<feature type="transmembrane region" description="Helical" evidence="1">
    <location>
        <begin position="146"/>
        <end position="162"/>
    </location>
</feature>
<feature type="transmembrane region" description="Helical" evidence="1">
    <location>
        <begin position="121"/>
        <end position="140"/>
    </location>
</feature>
<evidence type="ECO:0000313" key="2">
    <source>
        <dbReference type="EMBL" id="OIQ78354.1"/>
    </source>
</evidence>